<proteinExistence type="predicted"/>
<keyword evidence="6" id="KW-0067">ATP-binding</keyword>
<evidence type="ECO:0000313" key="12">
    <source>
        <dbReference type="Proteomes" id="UP001501470"/>
    </source>
</evidence>
<evidence type="ECO:0000256" key="9">
    <source>
        <dbReference type="SAM" id="Phobius"/>
    </source>
</evidence>
<dbReference type="PROSITE" id="PS50893">
    <property type="entry name" value="ABC_TRANSPORTER_2"/>
    <property type="match status" value="1"/>
</dbReference>
<dbReference type="Pfam" id="PF02653">
    <property type="entry name" value="BPD_transp_2"/>
    <property type="match status" value="1"/>
</dbReference>
<dbReference type="EMBL" id="BAAAQD010000033">
    <property type="protein sequence ID" value="GAA1563875.1"/>
    <property type="molecule type" value="Genomic_DNA"/>
</dbReference>
<accession>A0ABP4NPB1</accession>
<dbReference type="RefSeq" id="WP_344512619.1">
    <property type="nucleotide sequence ID" value="NZ_BAAAQD010000033.1"/>
</dbReference>
<evidence type="ECO:0000256" key="6">
    <source>
        <dbReference type="ARBA" id="ARBA00022840"/>
    </source>
</evidence>
<evidence type="ECO:0000256" key="5">
    <source>
        <dbReference type="ARBA" id="ARBA00022741"/>
    </source>
</evidence>
<dbReference type="CDD" id="cd06581">
    <property type="entry name" value="TM_PBP1_LivM_like"/>
    <property type="match status" value="1"/>
</dbReference>
<dbReference type="InterPro" id="IPR001851">
    <property type="entry name" value="ABC_transp_permease"/>
</dbReference>
<comment type="caution">
    <text evidence="11">The sequence shown here is derived from an EMBL/GenBank/DDBJ whole genome shotgun (WGS) entry which is preliminary data.</text>
</comment>
<evidence type="ECO:0000256" key="1">
    <source>
        <dbReference type="ARBA" id="ARBA00004651"/>
    </source>
</evidence>
<dbReference type="Pfam" id="PF00005">
    <property type="entry name" value="ABC_tran"/>
    <property type="match status" value="1"/>
</dbReference>
<dbReference type="PANTHER" id="PTHR45772">
    <property type="entry name" value="CONSERVED COMPONENT OF ABC TRANSPORTER FOR NATURAL AMINO ACIDS-RELATED"/>
    <property type="match status" value="1"/>
</dbReference>
<keyword evidence="4 9" id="KW-0812">Transmembrane</keyword>
<feature type="transmembrane region" description="Helical" evidence="9">
    <location>
        <begin position="239"/>
        <end position="266"/>
    </location>
</feature>
<dbReference type="InterPro" id="IPR043428">
    <property type="entry name" value="LivM-like"/>
</dbReference>
<feature type="transmembrane region" description="Helical" evidence="9">
    <location>
        <begin position="154"/>
        <end position="174"/>
    </location>
</feature>
<dbReference type="Pfam" id="PF12399">
    <property type="entry name" value="BCA_ABC_TP_C"/>
    <property type="match status" value="1"/>
</dbReference>
<organism evidence="11 12">
    <name type="scientific">Dactylosporangium maewongense</name>
    <dbReference type="NCBI Taxonomy" id="634393"/>
    <lineage>
        <taxon>Bacteria</taxon>
        <taxon>Bacillati</taxon>
        <taxon>Actinomycetota</taxon>
        <taxon>Actinomycetes</taxon>
        <taxon>Micromonosporales</taxon>
        <taxon>Micromonosporaceae</taxon>
        <taxon>Dactylosporangium</taxon>
    </lineage>
</organism>
<dbReference type="SMART" id="SM00382">
    <property type="entry name" value="AAA"/>
    <property type="match status" value="1"/>
</dbReference>
<feature type="transmembrane region" description="Helical" evidence="9">
    <location>
        <begin position="33"/>
        <end position="52"/>
    </location>
</feature>
<dbReference type="InterPro" id="IPR032823">
    <property type="entry name" value="BCA_ABC_TP_C"/>
</dbReference>
<dbReference type="InterPro" id="IPR051120">
    <property type="entry name" value="ABC_AA/LPS_Transport"/>
</dbReference>
<feature type="transmembrane region" description="Helical" evidence="9">
    <location>
        <begin position="204"/>
        <end position="227"/>
    </location>
</feature>
<keyword evidence="3" id="KW-1003">Cell membrane</keyword>
<sequence length="597" mass="62313">MKHADHRKGYIRTITAVSIVGALGLLLSNYWLFLATSAAIAALISLSVGVVYGRAGMVALCPMAFAGIGGWTTGWLNLHTNLPFLADVVIGALAAVPVGIAMGLPALRLRGLNLAAATLAFGGAFAVVAFDRGFPGAAEHKPVERPIFASSETLYFFLAVLMLVVVSGLLNRAARTAIGASWMAVRDSERATAALGHSVVATKLLAFAVSAFIAGVGGALLAGQLGILSGNAFQPFTSMVIFTAAVAFGAAHLEGAILAGAATVFVPEILRLIELPQDIAPALFAVAALQALAGGEAGLAGALRAKWRPAPMAAAHPDRTYPVPSPALLAAVTRPRRVTDNSLRTPPLEVRDITVAYGRVVALDGVNLRVQSATVHGLIGPNGAGKSTLIDVISGFVSPTRGQIYLDGRVLFDVPPLSKDLPPHRRARKGIRRSFQQGRVSPSLTIDQYLRLSGARGSSDDRRLSDEILAALGCPAASTPIGTLDVGTRRLVGVATTLASRPSIVMLDEPAAGLATEESARLANVIRELPERFGCAVLLVEHDVKMIAVCCDEVTALDFGRVIAHGTPRSVLRNPKVLRAYLGGVDQPSRRPAAEVN</sequence>
<gene>
    <name evidence="11" type="ORF">GCM10009827_101870</name>
</gene>
<name>A0ABP4NPB1_9ACTN</name>
<dbReference type="SUPFAM" id="SSF52540">
    <property type="entry name" value="P-loop containing nucleoside triphosphate hydrolases"/>
    <property type="match status" value="1"/>
</dbReference>
<keyword evidence="7 9" id="KW-1133">Transmembrane helix</keyword>
<feature type="transmembrane region" description="Helical" evidence="9">
    <location>
        <begin position="59"/>
        <end position="78"/>
    </location>
</feature>
<dbReference type="InterPro" id="IPR027417">
    <property type="entry name" value="P-loop_NTPase"/>
</dbReference>
<evidence type="ECO:0000256" key="7">
    <source>
        <dbReference type="ARBA" id="ARBA00022989"/>
    </source>
</evidence>
<feature type="transmembrane region" description="Helical" evidence="9">
    <location>
        <begin position="114"/>
        <end position="134"/>
    </location>
</feature>
<feature type="domain" description="ABC transporter" evidence="10">
    <location>
        <begin position="348"/>
        <end position="584"/>
    </location>
</feature>
<keyword evidence="5" id="KW-0547">Nucleotide-binding</keyword>
<evidence type="ECO:0000313" key="11">
    <source>
        <dbReference type="EMBL" id="GAA1563875.1"/>
    </source>
</evidence>
<evidence type="ECO:0000256" key="8">
    <source>
        <dbReference type="ARBA" id="ARBA00023136"/>
    </source>
</evidence>
<keyword evidence="8 9" id="KW-0472">Membrane</keyword>
<dbReference type="Proteomes" id="UP001501470">
    <property type="component" value="Unassembled WGS sequence"/>
</dbReference>
<feature type="transmembrane region" description="Helical" evidence="9">
    <location>
        <begin position="9"/>
        <end position="27"/>
    </location>
</feature>
<comment type="subcellular location">
    <subcellularLocation>
        <location evidence="1">Cell membrane</location>
        <topology evidence="1">Multi-pass membrane protein</topology>
    </subcellularLocation>
</comment>
<evidence type="ECO:0000256" key="4">
    <source>
        <dbReference type="ARBA" id="ARBA00022692"/>
    </source>
</evidence>
<feature type="transmembrane region" description="Helical" evidence="9">
    <location>
        <begin position="84"/>
        <end position="107"/>
    </location>
</feature>
<keyword evidence="12" id="KW-1185">Reference proteome</keyword>
<evidence type="ECO:0000256" key="3">
    <source>
        <dbReference type="ARBA" id="ARBA00022475"/>
    </source>
</evidence>
<reference evidence="12" key="1">
    <citation type="journal article" date="2019" name="Int. J. Syst. Evol. Microbiol.">
        <title>The Global Catalogue of Microorganisms (GCM) 10K type strain sequencing project: providing services to taxonomists for standard genome sequencing and annotation.</title>
        <authorList>
            <consortium name="The Broad Institute Genomics Platform"/>
            <consortium name="The Broad Institute Genome Sequencing Center for Infectious Disease"/>
            <person name="Wu L."/>
            <person name="Ma J."/>
        </authorList>
    </citation>
    <scope>NUCLEOTIDE SEQUENCE [LARGE SCALE GENOMIC DNA]</scope>
    <source>
        <strain evidence="12">JCM 15933</strain>
    </source>
</reference>
<evidence type="ECO:0000259" key="10">
    <source>
        <dbReference type="PROSITE" id="PS50893"/>
    </source>
</evidence>
<protein>
    <recommendedName>
        <fullName evidence="10">ABC transporter domain-containing protein</fullName>
    </recommendedName>
</protein>
<dbReference type="InterPro" id="IPR003593">
    <property type="entry name" value="AAA+_ATPase"/>
</dbReference>
<dbReference type="InterPro" id="IPR003439">
    <property type="entry name" value="ABC_transporter-like_ATP-bd"/>
</dbReference>
<evidence type="ECO:0000256" key="2">
    <source>
        <dbReference type="ARBA" id="ARBA00022448"/>
    </source>
</evidence>
<keyword evidence="2" id="KW-0813">Transport</keyword>
<dbReference type="Gene3D" id="3.40.50.300">
    <property type="entry name" value="P-loop containing nucleotide triphosphate hydrolases"/>
    <property type="match status" value="1"/>
</dbReference>